<feature type="compositionally biased region" description="Low complexity" evidence="1">
    <location>
        <begin position="114"/>
        <end position="125"/>
    </location>
</feature>
<keyword evidence="2" id="KW-0732">Signal</keyword>
<accession>G0NKV9</accession>
<feature type="chain" id="PRO_5003405445" evidence="2">
    <location>
        <begin position="26"/>
        <end position="225"/>
    </location>
</feature>
<reference evidence="4" key="1">
    <citation type="submission" date="2011-07" db="EMBL/GenBank/DDBJ databases">
        <authorList>
            <consortium name="Caenorhabditis brenneri Sequencing and Analysis Consortium"/>
            <person name="Wilson R.K."/>
        </authorList>
    </citation>
    <scope>NUCLEOTIDE SEQUENCE [LARGE SCALE GENOMIC DNA]</scope>
    <source>
        <strain evidence="4">PB2801</strain>
    </source>
</reference>
<keyword evidence="4" id="KW-1185">Reference proteome</keyword>
<dbReference type="HOGENOM" id="CLU_1230861_0_0_1"/>
<gene>
    <name evidence="3" type="ORF">CAEBREN_03946</name>
</gene>
<protein>
    <submittedName>
        <fullName evidence="3">Uncharacterized protein</fullName>
    </submittedName>
</protein>
<sequence>MMYLNLKKFSILLLLLVHVFQTTVAVINLNRGERTGCGHDKHCVDFCVENHSDHLIPKCYAHRCFCTTWNSQLNGVYREKWEAPSTTLTTIYDDEPEWEETHYSFGQTTEDIEGSGSEVTETSETPDTKSGPRSALTVKRLKTPDVTPEPEEGNANEDKEMDYKLVNGTVNLKATDTPVAIIYGKWQTSVLKNLTINQPPASVEEPDEQEERVFKFVEGSGMGKP</sequence>
<dbReference type="EMBL" id="GL379902">
    <property type="protein sequence ID" value="EGT33135.1"/>
    <property type="molecule type" value="Genomic_DNA"/>
</dbReference>
<name>G0NKV9_CAEBE</name>
<evidence type="ECO:0000313" key="3">
    <source>
        <dbReference type="EMBL" id="EGT33135.1"/>
    </source>
</evidence>
<evidence type="ECO:0000256" key="1">
    <source>
        <dbReference type="SAM" id="MobiDB-lite"/>
    </source>
</evidence>
<evidence type="ECO:0000313" key="4">
    <source>
        <dbReference type="Proteomes" id="UP000008068"/>
    </source>
</evidence>
<proteinExistence type="predicted"/>
<dbReference type="Proteomes" id="UP000008068">
    <property type="component" value="Unassembled WGS sequence"/>
</dbReference>
<feature type="region of interest" description="Disordered" evidence="1">
    <location>
        <begin position="108"/>
        <end position="157"/>
    </location>
</feature>
<dbReference type="InParanoid" id="G0NKV9"/>
<dbReference type="AlphaFoldDB" id="G0NKV9"/>
<organism evidence="4">
    <name type="scientific">Caenorhabditis brenneri</name>
    <name type="common">Nematode worm</name>
    <dbReference type="NCBI Taxonomy" id="135651"/>
    <lineage>
        <taxon>Eukaryota</taxon>
        <taxon>Metazoa</taxon>
        <taxon>Ecdysozoa</taxon>
        <taxon>Nematoda</taxon>
        <taxon>Chromadorea</taxon>
        <taxon>Rhabditida</taxon>
        <taxon>Rhabditina</taxon>
        <taxon>Rhabditomorpha</taxon>
        <taxon>Rhabditoidea</taxon>
        <taxon>Rhabditidae</taxon>
        <taxon>Peloderinae</taxon>
        <taxon>Caenorhabditis</taxon>
    </lineage>
</organism>
<evidence type="ECO:0000256" key="2">
    <source>
        <dbReference type="SAM" id="SignalP"/>
    </source>
</evidence>
<feature type="signal peptide" evidence="2">
    <location>
        <begin position="1"/>
        <end position="25"/>
    </location>
</feature>